<reference evidence="2 3" key="1">
    <citation type="submission" date="2022-11" db="EMBL/GenBank/DDBJ databases">
        <title>Minimal conservation of predation-associated metabolite biosynthetic gene clusters underscores biosynthetic potential of Myxococcota including descriptions for ten novel species: Archangium lansinium sp. nov., Myxococcus landrumus sp. nov., Nannocystis bai.</title>
        <authorList>
            <person name="Ahearne A."/>
            <person name="Stevens C."/>
            <person name="Dowd S."/>
        </authorList>
    </citation>
    <scope>NUCLEOTIDE SEQUENCE [LARGE SCALE GENOMIC DNA]</scope>
    <source>
        <strain evidence="2 3">RJM3</strain>
    </source>
</reference>
<evidence type="ECO:0000313" key="3">
    <source>
        <dbReference type="Proteomes" id="UP001221411"/>
    </source>
</evidence>
<keyword evidence="3" id="KW-1185">Reference proteome</keyword>
<protein>
    <submittedName>
        <fullName evidence="2">Uncharacterized protein</fullName>
    </submittedName>
</protein>
<organism evidence="2 3">
    <name type="scientific">Polyangium mundeleinium</name>
    <dbReference type="NCBI Taxonomy" id="2995306"/>
    <lineage>
        <taxon>Bacteria</taxon>
        <taxon>Pseudomonadati</taxon>
        <taxon>Myxococcota</taxon>
        <taxon>Polyangia</taxon>
        <taxon>Polyangiales</taxon>
        <taxon>Polyangiaceae</taxon>
        <taxon>Polyangium</taxon>
    </lineage>
</organism>
<sequence length="187" mass="21044">MRERLHDQSPVLGVLAVEEVKTHHDAHRPYDVLGQTDGGPRRPGLDLLADGRRGVKLGREREELAAAEHWGDRLLGYRQGVARPTQALVDACFEPLEVDHVRPRHDDHVACCLRDVFEDAPGDAVLGEDDETHAPAAARIEDGLDSPKRERRVRGPDAETKIVERLDERRGDDGRQKRLDATRILER</sequence>
<evidence type="ECO:0000256" key="1">
    <source>
        <dbReference type="SAM" id="MobiDB-lite"/>
    </source>
</evidence>
<feature type="region of interest" description="Disordered" evidence="1">
    <location>
        <begin position="142"/>
        <end position="174"/>
    </location>
</feature>
<dbReference type="RefSeq" id="WP_271919288.1">
    <property type="nucleotide sequence ID" value="NZ_JAQNDO010000001.1"/>
</dbReference>
<accession>A0ABT5EP58</accession>
<name>A0ABT5EP58_9BACT</name>
<evidence type="ECO:0000313" key="2">
    <source>
        <dbReference type="EMBL" id="MDC0743596.1"/>
    </source>
</evidence>
<dbReference type="EMBL" id="JAQNDO010000001">
    <property type="protein sequence ID" value="MDC0743596.1"/>
    <property type="molecule type" value="Genomic_DNA"/>
</dbReference>
<dbReference type="Proteomes" id="UP001221411">
    <property type="component" value="Unassembled WGS sequence"/>
</dbReference>
<comment type="caution">
    <text evidence="2">The sequence shown here is derived from an EMBL/GenBank/DDBJ whole genome shotgun (WGS) entry which is preliminary data.</text>
</comment>
<gene>
    <name evidence="2" type="ORF">POL67_19875</name>
</gene>
<proteinExistence type="predicted"/>